<dbReference type="EMBL" id="LAFY01000314">
    <property type="protein sequence ID" value="KJY00605.1"/>
    <property type="molecule type" value="Genomic_DNA"/>
</dbReference>
<protein>
    <submittedName>
        <fullName evidence="5">Sh3 domain containing protein</fullName>
    </submittedName>
</protein>
<feature type="region of interest" description="Disordered" evidence="3">
    <location>
        <begin position="102"/>
        <end position="148"/>
    </location>
</feature>
<dbReference type="Gene3D" id="2.30.30.40">
    <property type="entry name" value="SH3 Domains"/>
    <property type="match status" value="1"/>
</dbReference>
<dbReference type="Proteomes" id="UP000033647">
    <property type="component" value="Unassembled WGS sequence"/>
</dbReference>
<dbReference type="PROSITE" id="PS50002">
    <property type="entry name" value="SH3"/>
    <property type="match status" value="1"/>
</dbReference>
<gene>
    <name evidence="5" type="ORF">TI39_contig322g00017</name>
</gene>
<organism evidence="5 6">
    <name type="scientific">Zymoseptoria brevis</name>
    <dbReference type="NCBI Taxonomy" id="1047168"/>
    <lineage>
        <taxon>Eukaryota</taxon>
        <taxon>Fungi</taxon>
        <taxon>Dikarya</taxon>
        <taxon>Ascomycota</taxon>
        <taxon>Pezizomycotina</taxon>
        <taxon>Dothideomycetes</taxon>
        <taxon>Dothideomycetidae</taxon>
        <taxon>Mycosphaerellales</taxon>
        <taxon>Mycosphaerellaceae</taxon>
        <taxon>Zymoseptoria</taxon>
    </lineage>
</organism>
<dbReference type="STRING" id="1047168.A0A0F4GT47"/>
<evidence type="ECO:0000256" key="2">
    <source>
        <dbReference type="PROSITE-ProRule" id="PRU00192"/>
    </source>
</evidence>
<evidence type="ECO:0000259" key="4">
    <source>
        <dbReference type="PROSITE" id="PS50002"/>
    </source>
</evidence>
<proteinExistence type="predicted"/>
<keyword evidence="1 2" id="KW-0728">SH3 domain</keyword>
<dbReference type="InterPro" id="IPR001452">
    <property type="entry name" value="SH3_domain"/>
</dbReference>
<feature type="compositionally biased region" description="Polar residues" evidence="3">
    <location>
        <begin position="110"/>
        <end position="131"/>
    </location>
</feature>
<dbReference type="SUPFAM" id="SSF50044">
    <property type="entry name" value="SH3-domain"/>
    <property type="match status" value="1"/>
</dbReference>
<reference evidence="5 6" key="1">
    <citation type="submission" date="2015-03" db="EMBL/GenBank/DDBJ databases">
        <title>RNA-seq based gene annotation and comparative genomics of four Zymoseptoria species reveal species-specific pathogenicity related genes and transposable element activity.</title>
        <authorList>
            <person name="Grandaubert J."/>
            <person name="Bhattacharyya A."/>
            <person name="Stukenbrock E.H."/>
        </authorList>
    </citation>
    <scope>NUCLEOTIDE SEQUENCE [LARGE SCALE GENOMIC DNA]</scope>
    <source>
        <strain evidence="5 6">Zb18110</strain>
    </source>
</reference>
<evidence type="ECO:0000256" key="3">
    <source>
        <dbReference type="SAM" id="MobiDB-lite"/>
    </source>
</evidence>
<sequence length="281" mass="30057">MCNARTSRSTSWTSPLSFQLYNIEHPSNCKETDTIMGSAEEMHAAMVNRSIRTIKAELEYLCDASVISPQTLSELLSKVPAQTALHAPISVGAVPSAVNGPVSHAPTPVPNASMNNLSLNNHNQPQANSNGYYDEKPQHEQAPPAYNAPPPVANYPPLAQATALYPYNSTDAGDLELQPNDHITVTEYMNAEWWKGRSSRTGQEGIFPRSYVKVVEEKAAASSTTNNYGNMPLEVSGQGNGEGKVPGKAEQQGKKFGKKLGNAAIFGAGATIGGNIVNSIF</sequence>
<dbReference type="InterPro" id="IPR050670">
    <property type="entry name" value="STAM"/>
</dbReference>
<dbReference type="OrthoDB" id="6250593at2759"/>
<evidence type="ECO:0000256" key="1">
    <source>
        <dbReference type="ARBA" id="ARBA00022443"/>
    </source>
</evidence>
<dbReference type="PRINTS" id="PR00452">
    <property type="entry name" value="SH3DOMAIN"/>
</dbReference>
<name>A0A0F4GT47_9PEZI</name>
<dbReference type="PANTHER" id="PTHR45929:SF7">
    <property type="entry name" value="LAS SEVENTEEN-BINDING PROTEIN 1"/>
    <property type="match status" value="1"/>
</dbReference>
<dbReference type="Pfam" id="PF00018">
    <property type="entry name" value="SH3_1"/>
    <property type="match status" value="1"/>
</dbReference>
<comment type="caution">
    <text evidence="5">The sequence shown here is derived from an EMBL/GenBank/DDBJ whole genome shotgun (WGS) entry which is preliminary data.</text>
</comment>
<dbReference type="InterPro" id="IPR036028">
    <property type="entry name" value="SH3-like_dom_sf"/>
</dbReference>
<feature type="domain" description="SH3" evidence="4">
    <location>
        <begin position="156"/>
        <end position="217"/>
    </location>
</feature>
<accession>A0A0F4GT47</accession>
<dbReference type="SMART" id="SM00326">
    <property type="entry name" value="SH3"/>
    <property type="match status" value="1"/>
</dbReference>
<keyword evidence="6" id="KW-1185">Reference proteome</keyword>
<dbReference type="PANTHER" id="PTHR45929">
    <property type="entry name" value="JAK PATHWAY SIGNAL TRANSDUCTION ADAPTOR MOLECULE"/>
    <property type="match status" value="1"/>
</dbReference>
<evidence type="ECO:0000313" key="6">
    <source>
        <dbReference type="Proteomes" id="UP000033647"/>
    </source>
</evidence>
<dbReference type="CDD" id="cd00174">
    <property type="entry name" value="SH3"/>
    <property type="match status" value="1"/>
</dbReference>
<evidence type="ECO:0000313" key="5">
    <source>
        <dbReference type="EMBL" id="KJY00605.1"/>
    </source>
</evidence>
<dbReference type="AlphaFoldDB" id="A0A0F4GT47"/>